<protein>
    <submittedName>
        <fullName evidence="1">Uncharacterized protein</fullName>
    </submittedName>
</protein>
<dbReference type="KEGG" id="nia:A8C56_05640"/>
<dbReference type="RefSeq" id="WP_067753186.1">
    <property type="nucleotide sequence ID" value="NZ_CP015772.1"/>
</dbReference>
<keyword evidence="2" id="KW-1185">Reference proteome</keyword>
<evidence type="ECO:0000313" key="2">
    <source>
        <dbReference type="Proteomes" id="UP000077667"/>
    </source>
</evidence>
<name>A0A1A9I1E1_9BACT</name>
<dbReference type="OrthoDB" id="668891at2"/>
<dbReference type="AlphaFoldDB" id="A0A1A9I1E1"/>
<organism evidence="1 2">
    <name type="scientific">Niabella ginsenosidivorans</name>
    <dbReference type="NCBI Taxonomy" id="1176587"/>
    <lineage>
        <taxon>Bacteria</taxon>
        <taxon>Pseudomonadati</taxon>
        <taxon>Bacteroidota</taxon>
        <taxon>Chitinophagia</taxon>
        <taxon>Chitinophagales</taxon>
        <taxon>Chitinophagaceae</taxon>
        <taxon>Niabella</taxon>
    </lineage>
</organism>
<sequence>MQKLFFLLPLFILNVLLFSCGNKNSDFVPKDSIKDYYPLSVGKYITYRVDSTVFVRSGSQVAVHQYQVKHLIESVTTDNQGRQTFVVHRTLRNADGTGNWQDDGLYYITPAENSIEVTEDNIKVIKITNPIYTGASWKGNAYLAADPYADLYDTQAGRDMNTWNFSYYNFGDTTVDNHTYRDVWSVQQNNTVLNIPPTSGTQLGLKEVGFEKYAKGIGMVYRHNDIYDFQGPNEDNPQGTYAGFGISMWMIDHN</sequence>
<reference evidence="1 2" key="1">
    <citation type="submission" date="2016-05" db="EMBL/GenBank/DDBJ databases">
        <title>Niabella ginsenosidivorans BS26 whole genome sequencing.</title>
        <authorList>
            <person name="Im W.T."/>
            <person name="Siddiqi M.Z."/>
        </authorList>
    </citation>
    <scope>NUCLEOTIDE SEQUENCE [LARGE SCALE GENOMIC DNA]</scope>
    <source>
        <strain evidence="1 2">BS26</strain>
    </source>
</reference>
<gene>
    <name evidence="1" type="ORF">A8C56_05640</name>
</gene>
<dbReference type="PROSITE" id="PS51257">
    <property type="entry name" value="PROKAR_LIPOPROTEIN"/>
    <property type="match status" value="1"/>
</dbReference>
<accession>A0A1A9I1E1</accession>
<proteinExistence type="predicted"/>
<evidence type="ECO:0000313" key="1">
    <source>
        <dbReference type="EMBL" id="ANH80540.1"/>
    </source>
</evidence>
<dbReference type="STRING" id="1176587.A8C56_05640"/>
<dbReference type="Proteomes" id="UP000077667">
    <property type="component" value="Chromosome"/>
</dbReference>
<dbReference type="EMBL" id="CP015772">
    <property type="protein sequence ID" value="ANH80540.1"/>
    <property type="molecule type" value="Genomic_DNA"/>
</dbReference>